<dbReference type="GO" id="GO:0046872">
    <property type="term" value="F:metal ion binding"/>
    <property type="evidence" value="ECO:0007669"/>
    <property type="project" value="UniProtKB-KW"/>
</dbReference>
<keyword evidence="1" id="KW-0479">Metal-binding</keyword>
<dbReference type="PANTHER" id="PTHR42988:SF2">
    <property type="entry name" value="CYCLIC NUCLEOTIDE PHOSPHODIESTERASE CBUA0032-RELATED"/>
    <property type="match status" value="1"/>
</dbReference>
<reference evidence="7" key="2">
    <citation type="journal article" date="2021" name="PeerJ">
        <title>Extensive microbial diversity within the chicken gut microbiome revealed by metagenomics and culture.</title>
        <authorList>
            <person name="Gilroy R."/>
            <person name="Ravi A."/>
            <person name="Getino M."/>
            <person name="Pursley I."/>
            <person name="Horton D.L."/>
            <person name="Alikhan N.F."/>
            <person name="Baker D."/>
            <person name="Gharbi K."/>
            <person name="Hall N."/>
            <person name="Watson M."/>
            <person name="Adriaenssens E.M."/>
            <person name="Foster-Nyarko E."/>
            <person name="Jarju S."/>
            <person name="Secka A."/>
            <person name="Antonio M."/>
            <person name="Oren A."/>
            <person name="Chaudhuri R.R."/>
            <person name="La Ragione R."/>
            <person name="Hildebrand F."/>
            <person name="Pallen M.J."/>
        </authorList>
    </citation>
    <scope>NUCLEOTIDE SEQUENCE</scope>
    <source>
        <strain evidence="7">11167</strain>
    </source>
</reference>
<comment type="similarity">
    <text evidence="4">Belongs to the cyclic nucleotide phosphodiesterase class-III family.</text>
</comment>
<name>A0A9D9H910_9SPIR</name>
<organism evidence="7 8">
    <name type="scientific">Candidatus Aphodenecus pullistercoris</name>
    <dbReference type="NCBI Taxonomy" id="2840669"/>
    <lineage>
        <taxon>Bacteria</taxon>
        <taxon>Pseudomonadati</taxon>
        <taxon>Spirochaetota</taxon>
        <taxon>Spirochaetia</taxon>
        <taxon>Spirochaetales</taxon>
        <taxon>Candidatus Aphodenecus</taxon>
    </lineage>
</organism>
<protein>
    <submittedName>
        <fullName evidence="7">Metallophosphoesterase</fullName>
    </submittedName>
</protein>
<evidence type="ECO:0000313" key="7">
    <source>
        <dbReference type="EMBL" id="MBO8442394.1"/>
    </source>
</evidence>
<evidence type="ECO:0000256" key="2">
    <source>
        <dbReference type="ARBA" id="ARBA00022801"/>
    </source>
</evidence>
<evidence type="ECO:0000256" key="3">
    <source>
        <dbReference type="ARBA" id="ARBA00023004"/>
    </source>
</evidence>
<evidence type="ECO:0000259" key="6">
    <source>
        <dbReference type="Pfam" id="PF00149"/>
    </source>
</evidence>
<dbReference type="InterPro" id="IPR050884">
    <property type="entry name" value="CNP_phosphodiesterase-III"/>
</dbReference>
<keyword evidence="2" id="KW-0378">Hydrolase</keyword>
<dbReference type="Gene3D" id="3.60.21.10">
    <property type="match status" value="1"/>
</dbReference>
<dbReference type="EMBL" id="JADIMU010000010">
    <property type="protein sequence ID" value="MBO8442394.1"/>
    <property type="molecule type" value="Genomic_DNA"/>
</dbReference>
<feature type="domain" description="Calcineurin-like phosphoesterase" evidence="6">
    <location>
        <begin position="49"/>
        <end position="239"/>
    </location>
</feature>
<dbReference type="Pfam" id="PF00149">
    <property type="entry name" value="Metallophos"/>
    <property type="match status" value="1"/>
</dbReference>
<keyword evidence="5" id="KW-0732">Signal</keyword>
<evidence type="ECO:0000256" key="5">
    <source>
        <dbReference type="SAM" id="SignalP"/>
    </source>
</evidence>
<dbReference type="InterPro" id="IPR004843">
    <property type="entry name" value="Calcineurin-like_PHP"/>
</dbReference>
<dbReference type="GO" id="GO:0016787">
    <property type="term" value="F:hydrolase activity"/>
    <property type="evidence" value="ECO:0007669"/>
    <property type="project" value="UniProtKB-KW"/>
</dbReference>
<proteinExistence type="inferred from homology"/>
<accession>A0A9D9H910</accession>
<dbReference type="PANTHER" id="PTHR42988">
    <property type="entry name" value="PHOSPHOHYDROLASE"/>
    <property type="match status" value="1"/>
</dbReference>
<feature type="signal peptide" evidence="5">
    <location>
        <begin position="1"/>
        <end position="20"/>
    </location>
</feature>
<reference evidence="7" key="1">
    <citation type="submission" date="2020-10" db="EMBL/GenBank/DDBJ databases">
        <authorList>
            <person name="Gilroy R."/>
        </authorList>
    </citation>
    <scope>NUCLEOTIDE SEQUENCE</scope>
    <source>
        <strain evidence="7">11167</strain>
    </source>
</reference>
<evidence type="ECO:0000256" key="4">
    <source>
        <dbReference type="ARBA" id="ARBA00025742"/>
    </source>
</evidence>
<evidence type="ECO:0000313" key="8">
    <source>
        <dbReference type="Proteomes" id="UP000823633"/>
    </source>
</evidence>
<keyword evidence="3" id="KW-0408">Iron</keyword>
<dbReference type="InterPro" id="IPR029052">
    <property type="entry name" value="Metallo-depent_PP-like"/>
</dbReference>
<sequence length="303" mass="33727">MRLVLTLILALLLSSCDVHFLSEFEGRYDEHTFEKQMLIPTPEDGKLDILVFSDAHIGREINDTGVTEYNDELVAELKEGGYDLVLSLGDLSDEGDMGDPNMLGFLDAIAEKAPFIGVIGNHELHAGKDAPYWAELYEAHEVHGPVGAYGIGEEVTVYALDSSWRIFSKEQLDALEGAMEKDDAAFKIVLSHTDLTSGDGFNQSGIFILGEAQIAERNRLYRILSEDGPSILFTGHRHYGSGVMKHNDRLWEYNLDALHARNVALQSDDVFYRVQLNLETLTVTVQEVLAADSSVRKTVVMDY</sequence>
<feature type="chain" id="PRO_5038384800" evidence="5">
    <location>
        <begin position="21"/>
        <end position="303"/>
    </location>
</feature>
<evidence type="ECO:0000256" key="1">
    <source>
        <dbReference type="ARBA" id="ARBA00022723"/>
    </source>
</evidence>
<dbReference type="Proteomes" id="UP000823633">
    <property type="component" value="Unassembled WGS sequence"/>
</dbReference>
<dbReference type="AlphaFoldDB" id="A0A9D9H910"/>
<comment type="caution">
    <text evidence="7">The sequence shown here is derived from an EMBL/GenBank/DDBJ whole genome shotgun (WGS) entry which is preliminary data.</text>
</comment>
<dbReference type="PROSITE" id="PS51257">
    <property type="entry name" value="PROKAR_LIPOPROTEIN"/>
    <property type="match status" value="1"/>
</dbReference>
<dbReference type="SUPFAM" id="SSF56300">
    <property type="entry name" value="Metallo-dependent phosphatases"/>
    <property type="match status" value="1"/>
</dbReference>
<gene>
    <name evidence="7" type="ORF">IAC42_01335</name>
</gene>